<dbReference type="InterPro" id="IPR023299">
    <property type="entry name" value="ATPase_P-typ_cyto_dom_N"/>
</dbReference>
<dbReference type="Pfam" id="PF00122">
    <property type="entry name" value="E1-E2_ATPase"/>
    <property type="match status" value="1"/>
</dbReference>
<evidence type="ECO:0000313" key="11">
    <source>
        <dbReference type="EMBL" id="MFC6954530.1"/>
    </source>
</evidence>
<feature type="region of interest" description="Disordered" evidence="8">
    <location>
        <begin position="1"/>
        <end position="21"/>
    </location>
</feature>
<dbReference type="SFLD" id="SFLDG00002">
    <property type="entry name" value="C1.7:_P-type_atpase_like"/>
    <property type="match status" value="1"/>
</dbReference>
<evidence type="ECO:0000256" key="7">
    <source>
        <dbReference type="ARBA" id="ARBA00023136"/>
    </source>
</evidence>
<feature type="transmembrane region" description="Helical" evidence="9">
    <location>
        <begin position="71"/>
        <end position="90"/>
    </location>
</feature>
<feature type="transmembrane region" description="Helical" evidence="9">
    <location>
        <begin position="757"/>
        <end position="778"/>
    </location>
</feature>
<dbReference type="Gene3D" id="1.20.1110.10">
    <property type="entry name" value="Calcium-transporting ATPase, transmembrane domain"/>
    <property type="match status" value="1"/>
</dbReference>
<feature type="transmembrane region" description="Helical" evidence="9">
    <location>
        <begin position="866"/>
        <end position="884"/>
    </location>
</feature>
<keyword evidence="6 9" id="KW-1133">Transmembrane helix</keyword>
<organism evidence="11 12">
    <name type="scientific">Halorubellus litoreus</name>
    <dbReference type="NCBI Taxonomy" id="755308"/>
    <lineage>
        <taxon>Archaea</taxon>
        <taxon>Methanobacteriati</taxon>
        <taxon>Methanobacteriota</taxon>
        <taxon>Stenosarchaea group</taxon>
        <taxon>Halobacteria</taxon>
        <taxon>Halobacteriales</taxon>
        <taxon>Halorubellaceae</taxon>
        <taxon>Halorubellus</taxon>
    </lineage>
</organism>
<dbReference type="Pfam" id="PF00689">
    <property type="entry name" value="Cation_ATPase_C"/>
    <property type="match status" value="1"/>
</dbReference>
<evidence type="ECO:0000256" key="8">
    <source>
        <dbReference type="SAM" id="MobiDB-lite"/>
    </source>
</evidence>
<dbReference type="InterPro" id="IPR001757">
    <property type="entry name" value="P_typ_ATPase"/>
</dbReference>
<dbReference type="RefSeq" id="WP_336351477.1">
    <property type="nucleotide sequence ID" value="NZ_JAZAQL010000003.1"/>
</dbReference>
<feature type="transmembrane region" description="Helical" evidence="9">
    <location>
        <begin position="96"/>
        <end position="115"/>
    </location>
</feature>
<comment type="caution">
    <text evidence="11">The sequence shown here is derived from an EMBL/GenBank/DDBJ whole genome shotgun (WGS) entry which is preliminary data.</text>
</comment>
<keyword evidence="5" id="KW-1278">Translocase</keyword>
<dbReference type="Gene3D" id="2.70.150.10">
    <property type="entry name" value="Calcium-transporting ATPase, cytoplasmic transduction domain A"/>
    <property type="match status" value="1"/>
</dbReference>
<dbReference type="EMBL" id="JBHSXN010000003">
    <property type="protein sequence ID" value="MFC6954530.1"/>
    <property type="molecule type" value="Genomic_DNA"/>
</dbReference>
<dbReference type="PRINTS" id="PR00120">
    <property type="entry name" value="HATPASE"/>
</dbReference>
<evidence type="ECO:0000256" key="5">
    <source>
        <dbReference type="ARBA" id="ARBA00022967"/>
    </source>
</evidence>
<sequence length="929" mass="99195">MSSATPVERSGAPTAWHARPVEGVLDELDASADGLSSEEADRRLEEYGPNAIRGENDVSPFEIFVSQFQDVLIYLLVLAAVLSLAVGLLPGEDANVVDAALILVILFANGVFGFVQDYRAERSMQRLRELSSPAATVLRDGEKREIDATAVVPGDVVVLEQGDAVPADARLVDVTNLETAEAALTGESANVEKDAAPVDDGTPLAERRNMVYMNTNAVKGRARAVVVGTGMDTEVGAIATQMQAAEDGDTPFQGEVDELGRRIGIGVIGLISLVVLVQFLFTATDAISILLTAITLAVAAVPEGLPAVVTLTLALGSQKMVERNALVRRLPVVESLGSIDTILTDKTGTLTESQMTVQRVAFGDDVFDVTGAGLETDGEFQRDGEAVDPAMLEPVLRCGALCNNAEPAPDTEDREYFGDPTEVALLVSARKAGVEQAAERVREVPFSSDRKRMTVVVEATDSRVGAADTVEATDSRAGDGDDAYTAYMKGAPGTVLDRCDRVLVDGEERALTDADRDRVLERTESFASDALRVIGFARKRVTDPDADEDALEDDMVFLGLQGMLDPPRDEVPQAVADCRDAGIRVVMATGDNVETAKAIGAQVGFDPTGAMTGPEVEKLTDAELQDAVEEVEVFARVAPEHKVRILEALQANGHRVAMTGDGVNDAPGVRNADVGIAMGERGTDVTKEASDMILQDDNFATIRDAIAEGRGIFDNIRKFVNYLLSANAGEVLVVFVGVLVGSALYPSLFAGNTEALVLTPVMLLWINLVTDGFPALALGTDPKADDIMDRAPRGEDDPVIDRRMLLSIATIGAIMTVTGLALFFYALDVTRDLVVAQTLLFTLLVTIEMVRIHLIRSRYDLSPLSNPWLVAAVALSLALQLAVLYTPLREFFSVIAPTLEHWTWIGGAFIAFVALAVATETLVERTLAA</sequence>
<feature type="transmembrane region" description="Helical" evidence="9">
    <location>
        <begin position="833"/>
        <end position="854"/>
    </location>
</feature>
<evidence type="ECO:0000256" key="9">
    <source>
        <dbReference type="SAM" id="Phobius"/>
    </source>
</evidence>
<feature type="domain" description="Cation-transporting P-type ATPase N-terminal" evidence="10">
    <location>
        <begin position="15"/>
        <end position="88"/>
    </location>
</feature>
<proteinExistence type="predicted"/>
<evidence type="ECO:0000259" key="10">
    <source>
        <dbReference type="SMART" id="SM00831"/>
    </source>
</evidence>
<dbReference type="SUPFAM" id="SSF81653">
    <property type="entry name" value="Calcium ATPase, transduction domain A"/>
    <property type="match status" value="1"/>
</dbReference>
<keyword evidence="2 9" id="KW-0812">Transmembrane</keyword>
<feature type="transmembrane region" description="Helical" evidence="9">
    <location>
        <begin position="904"/>
        <end position="923"/>
    </location>
</feature>
<dbReference type="SFLD" id="SFLDF00027">
    <property type="entry name" value="p-type_atpase"/>
    <property type="match status" value="1"/>
</dbReference>
<dbReference type="InterPro" id="IPR006068">
    <property type="entry name" value="ATPase_P-typ_cation-transptr_C"/>
</dbReference>
<feature type="transmembrane region" description="Helical" evidence="9">
    <location>
        <begin position="719"/>
        <end position="745"/>
    </location>
</feature>
<evidence type="ECO:0000256" key="3">
    <source>
        <dbReference type="ARBA" id="ARBA00022741"/>
    </source>
</evidence>
<comment type="subcellular location">
    <subcellularLocation>
        <location evidence="1">Membrane</location>
        <topology evidence="1">Multi-pass membrane protein</topology>
    </subcellularLocation>
</comment>
<dbReference type="SUPFAM" id="SSF81665">
    <property type="entry name" value="Calcium ATPase, transmembrane domain M"/>
    <property type="match status" value="1"/>
</dbReference>
<evidence type="ECO:0000256" key="2">
    <source>
        <dbReference type="ARBA" id="ARBA00022692"/>
    </source>
</evidence>
<dbReference type="SMART" id="SM00831">
    <property type="entry name" value="Cation_ATPase_N"/>
    <property type="match status" value="1"/>
</dbReference>
<accession>A0ABD5VK06</accession>
<protein>
    <submittedName>
        <fullName evidence="11">Cation-transporting P-type ATPase</fullName>
    </submittedName>
</protein>
<dbReference type="Gene3D" id="3.40.1110.10">
    <property type="entry name" value="Calcium-transporting ATPase, cytoplasmic domain N"/>
    <property type="match status" value="1"/>
</dbReference>
<name>A0ABD5VK06_9EURY</name>
<dbReference type="InterPro" id="IPR004014">
    <property type="entry name" value="ATPase_P-typ_cation-transptr_N"/>
</dbReference>
<keyword evidence="3" id="KW-0547">Nucleotide-binding</keyword>
<dbReference type="PANTHER" id="PTHR42861">
    <property type="entry name" value="CALCIUM-TRANSPORTING ATPASE"/>
    <property type="match status" value="1"/>
</dbReference>
<keyword evidence="4" id="KW-0067">ATP-binding</keyword>
<dbReference type="PROSITE" id="PS00154">
    <property type="entry name" value="ATPASE_E1_E2"/>
    <property type="match status" value="1"/>
</dbReference>
<dbReference type="GO" id="GO:0005524">
    <property type="term" value="F:ATP binding"/>
    <property type="evidence" value="ECO:0007669"/>
    <property type="project" value="UniProtKB-KW"/>
</dbReference>
<dbReference type="InterPro" id="IPR044492">
    <property type="entry name" value="P_typ_ATPase_HD_dom"/>
</dbReference>
<keyword evidence="7 9" id="KW-0472">Membrane</keyword>
<dbReference type="InterPro" id="IPR036412">
    <property type="entry name" value="HAD-like_sf"/>
</dbReference>
<dbReference type="SFLD" id="SFLDS00003">
    <property type="entry name" value="Haloacid_Dehalogenase"/>
    <property type="match status" value="1"/>
</dbReference>
<dbReference type="InterPro" id="IPR018303">
    <property type="entry name" value="ATPase_P-typ_P_site"/>
</dbReference>
<evidence type="ECO:0000256" key="4">
    <source>
        <dbReference type="ARBA" id="ARBA00022840"/>
    </source>
</evidence>
<dbReference type="Pfam" id="PF00690">
    <property type="entry name" value="Cation_ATPase_N"/>
    <property type="match status" value="1"/>
</dbReference>
<keyword evidence="12" id="KW-1185">Reference proteome</keyword>
<reference evidence="11 12" key="1">
    <citation type="journal article" date="2019" name="Int. J. Syst. Evol. Microbiol.">
        <title>The Global Catalogue of Microorganisms (GCM) 10K type strain sequencing project: providing services to taxonomists for standard genome sequencing and annotation.</title>
        <authorList>
            <consortium name="The Broad Institute Genomics Platform"/>
            <consortium name="The Broad Institute Genome Sequencing Center for Infectious Disease"/>
            <person name="Wu L."/>
            <person name="Ma J."/>
        </authorList>
    </citation>
    <scope>NUCLEOTIDE SEQUENCE [LARGE SCALE GENOMIC DNA]</scope>
    <source>
        <strain evidence="11 12">GX26</strain>
    </source>
</reference>
<dbReference type="PRINTS" id="PR00119">
    <property type="entry name" value="CATATPASE"/>
</dbReference>
<dbReference type="GO" id="GO:0016020">
    <property type="term" value="C:membrane"/>
    <property type="evidence" value="ECO:0007669"/>
    <property type="project" value="UniProtKB-SubCell"/>
</dbReference>
<dbReference type="InterPro" id="IPR023214">
    <property type="entry name" value="HAD_sf"/>
</dbReference>
<dbReference type="InterPro" id="IPR023298">
    <property type="entry name" value="ATPase_P-typ_TM_dom_sf"/>
</dbReference>
<dbReference type="InterPro" id="IPR008250">
    <property type="entry name" value="ATPase_P-typ_transduc_dom_A_sf"/>
</dbReference>
<evidence type="ECO:0000256" key="6">
    <source>
        <dbReference type="ARBA" id="ARBA00022989"/>
    </source>
</evidence>
<dbReference type="Pfam" id="PF13246">
    <property type="entry name" value="Cation_ATPase"/>
    <property type="match status" value="1"/>
</dbReference>
<dbReference type="AlphaFoldDB" id="A0ABD5VK06"/>
<dbReference type="SUPFAM" id="SSF56784">
    <property type="entry name" value="HAD-like"/>
    <property type="match status" value="1"/>
</dbReference>
<feature type="transmembrane region" description="Helical" evidence="9">
    <location>
        <begin position="287"/>
        <end position="315"/>
    </location>
</feature>
<dbReference type="InterPro" id="IPR059000">
    <property type="entry name" value="ATPase_P-type_domA"/>
</dbReference>
<feature type="transmembrane region" description="Helical" evidence="9">
    <location>
        <begin position="805"/>
        <end position="827"/>
    </location>
</feature>
<evidence type="ECO:0000256" key="1">
    <source>
        <dbReference type="ARBA" id="ARBA00004141"/>
    </source>
</evidence>
<feature type="transmembrane region" description="Helical" evidence="9">
    <location>
        <begin position="263"/>
        <end position="281"/>
    </location>
</feature>
<gene>
    <name evidence="11" type="ORF">ACFQGB_16825</name>
</gene>
<evidence type="ECO:0000313" key="12">
    <source>
        <dbReference type="Proteomes" id="UP001596395"/>
    </source>
</evidence>
<dbReference type="NCBIfam" id="TIGR01494">
    <property type="entry name" value="ATPase_P-type"/>
    <property type="match status" value="2"/>
</dbReference>
<dbReference type="Gene3D" id="3.40.50.1000">
    <property type="entry name" value="HAD superfamily/HAD-like"/>
    <property type="match status" value="1"/>
</dbReference>
<dbReference type="Proteomes" id="UP001596395">
    <property type="component" value="Unassembled WGS sequence"/>
</dbReference>
<dbReference type="SUPFAM" id="SSF81660">
    <property type="entry name" value="Metal cation-transporting ATPase, ATP-binding domain N"/>
    <property type="match status" value="1"/>
</dbReference>